<reference evidence="3" key="1">
    <citation type="submission" date="2021-12" db="EMBL/GenBank/DDBJ databases">
        <authorList>
            <person name="Tan Z.-Z."/>
            <person name="Pan Y.-F."/>
            <person name="Zhang Y.-Z."/>
        </authorList>
    </citation>
    <scope>NUCLEOTIDE SEQUENCE</scope>
    <source>
        <strain evidence="3">JSB_DaWei</strain>
    </source>
</reference>
<keyword evidence="4" id="KW-1185">Reference proteome</keyword>
<dbReference type="EMBL" id="OM030334">
    <property type="protein sequence ID" value="UOL48939.1"/>
    <property type="molecule type" value="Viral_cRNA"/>
</dbReference>
<accession>A0A8T9KMK3</accession>
<evidence type="ECO:0000256" key="2">
    <source>
        <dbReference type="SAM" id="Phobius"/>
    </source>
</evidence>
<dbReference type="Proteomes" id="UP001250368">
    <property type="component" value="Segment"/>
</dbReference>
<evidence type="ECO:0000313" key="3">
    <source>
        <dbReference type="EMBL" id="UOL48939.1"/>
    </source>
</evidence>
<organism evidence="3 4">
    <name type="scientific">Jingmen Myotis davidii paramyxovirus 1</name>
    <dbReference type="NCBI Taxonomy" id="2928983"/>
    <lineage>
        <taxon>Viruses</taxon>
        <taxon>Riboviria</taxon>
        <taxon>Orthornavirae</taxon>
        <taxon>Negarnaviricota</taxon>
        <taxon>Haploviricotina</taxon>
        <taxon>Monjiviricetes</taxon>
        <taxon>Mononegavirales</taxon>
        <taxon>Paramyxoviridae</taxon>
        <taxon>Orthoparamyxovirinae</taxon>
        <taxon>Parajeilongvirus</taxon>
        <taxon>Parajeilongvirus jingmenense</taxon>
    </lineage>
</organism>
<feature type="transmembrane region" description="Helical" evidence="2">
    <location>
        <begin position="32"/>
        <end position="50"/>
    </location>
</feature>
<protein>
    <submittedName>
        <fullName evidence="3">Transmembrane protein</fullName>
    </submittedName>
</protein>
<feature type="region of interest" description="Disordered" evidence="1">
    <location>
        <begin position="318"/>
        <end position="342"/>
    </location>
</feature>
<evidence type="ECO:0000256" key="1">
    <source>
        <dbReference type="SAM" id="MobiDB-lite"/>
    </source>
</evidence>
<name>A0A8T9KMK3_9MONO</name>
<proteinExistence type="predicted"/>
<keyword evidence="2" id="KW-0472">Membrane</keyword>
<sequence length="384" mass="45222">MDYYRAPTENNQQDFHPSIYSKKERIDMIKSIIKIIIVICMMTSSCIVLYNTVFIKDNMPEESNHVKQILAIIKELRETVIYELRPRISVIDRAITYQLPHSIMKAFEISHTDLRSALSQIIMDLEKIVDIHRSMLGIYGDEFHDENVPYTQISEESDDGNTTASPPKEETLMFLKKINETISFFDQRNYDFTDVTMSIKSAFKGFIDYVKYRSKNNSTYIQFDSYIRNVSRYNKIAARYITMSDIITNLGNNIDLIIKDCNVSNSNYTNHYFRDNKYREIVRNFLNLTKIINSRVNSKKYRISKRSIIPFSRPFKLPGSDHHSKSRNKISHNLESTKDTSDKEDIQCNIKNGKNKDIEDYHNRELCKRCNHDYLIMEHCLILE</sequence>
<keyword evidence="2 3" id="KW-0812">Transmembrane</keyword>
<keyword evidence="2" id="KW-1133">Transmembrane helix</keyword>
<evidence type="ECO:0000313" key="4">
    <source>
        <dbReference type="Proteomes" id="UP001250368"/>
    </source>
</evidence>